<dbReference type="AlphaFoldDB" id="Q0U608"/>
<evidence type="ECO:0000313" key="1">
    <source>
        <dbReference type="EMBL" id="EAT79606.1"/>
    </source>
</evidence>
<dbReference type="InParanoid" id="Q0U608"/>
<dbReference type="RefSeq" id="XP_001803024.1">
    <property type="nucleotide sequence ID" value="XM_001802972.1"/>
</dbReference>
<dbReference type="KEGG" id="pno:SNOG_12806"/>
<accession>Q0U608</accession>
<gene>
    <name evidence="1" type="ORF">SNOG_12806</name>
</gene>
<name>Q0U608_PHANO</name>
<dbReference type="GeneID" id="5979937"/>
<evidence type="ECO:0000313" key="2">
    <source>
        <dbReference type="Proteomes" id="UP000001055"/>
    </source>
</evidence>
<reference evidence="2" key="1">
    <citation type="journal article" date="2007" name="Plant Cell">
        <title>Dothideomycete-plant interactions illuminated by genome sequencing and EST analysis of the wheat pathogen Stagonospora nodorum.</title>
        <authorList>
            <person name="Hane J.K."/>
            <person name="Lowe R.G."/>
            <person name="Solomon P.S."/>
            <person name="Tan K.C."/>
            <person name="Schoch C.L."/>
            <person name="Spatafora J.W."/>
            <person name="Crous P.W."/>
            <person name="Kodira C."/>
            <person name="Birren B.W."/>
            <person name="Galagan J.E."/>
            <person name="Torriani S.F."/>
            <person name="McDonald B.A."/>
            <person name="Oliver R.P."/>
        </authorList>
    </citation>
    <scope>NUCLEOTIDE SEQUENCE [LARGE SCALE GENOMIC DNA]</scope>
    <source>
        <strain evidence="2">SN15 / ATCC MYA-4574 / FGSC 10173</strain>
    </source>
</reference>
<sequence length="30" mass="3074">MASGLCPHREAAAYGTWMIQATEAPAPATA</sequence>
<proteinExistence type="predicted"/>
<organism evidence="1 2">
    <name type="scientific">Phaeosphaeria nodorum (strain SN15 / ATCC MYA-4574 / FGSC 10173)</name>
    <name type="common">Glume blotch fungus</name>
    <name type="synonym">Parastagonospora nodorum</name>
    <dbReference type="NCBI Taxonomy" id="321614"/>
    <lineage>
        <taxon>Eukaryota</taxon>
        <taxon>Fungi</taxon>
        <taxon>Dikarya</taxon>
        <taxon>Ascomycota</taxon>
        <taxon>Pezizomycotina</taxon>
        <taxon>Dothideomycetes</taxon>
        <taxon>Pleosporomycetidae</taxon>
        <taxon>Pleosporales</taxon>
        <taxon>Pleosporineae</taxon>
        <taxon>Phaeosphaeriaceae</taxon>
        <taxon>Parastagonospora</taxon>
    </lineage>
</organism>
<dbReference type="EMBL" id="CH445348">
    <property type="protein sequence ID" value="EAT79606.1"/>
    <property type="molecule type" value="Genomic_DNA"/>
</dbReference>
<protein>
    <submittedName>
        <fullName evidence="1">Uncharacterized protein</fullName>
    </submittedName>
</protein>
<dbReference type="Proteomes" id="UP000001055">
    <property type="component" value="Unassembled WGS sequence"/>
</dbReference>